<gene>
    <name evidence="1" type="ORF">LMK00_10395</name>
</gene>
<organism evidence="1 2">
    <name type="scientific">Lactococcus formosensis</name>
    <dbReference type="NCBI Taxonomy" id="1281486"/>
    <lineage>
        <taxon>Bacteria</taxon>
        <taxon>Bacillati</taxon>
        <taxon>Bacillota</taxon>
        <taxon>Bacilli</taxon>
        <taxon>Lactobacillales</taxon>
        <taxon>Streptococcaceae</taxon>
        <taxon>Lactococcus</taxon>
    </lineage>
</organism>
<name>A0A9Q8Y2C6_9LACT</name>
<evidence type="ECO:0000313" key="1">
    <source>
        <dbReference type="EMBL" id="USJ20209.1"/>
    </source>
</evidence>
<sequence>MKLGKYNLTTFRRNNVVLLVCNWEEKQTQAIVSKFIYFTENTERKPLVITKEIADRYRVKQEIKRANKKGSSPQGLHLLSVLVEKDIQKSFHNTLWEEWYRYFAYETIYGLAFDRGIRHERQRRKQRDNIGALTGNDMNELSEALGISENKVVSACLELSAKRKGGY</sequence>
<dbReference type="EMBL" id="CP086395">
    <property type="protein sequence ID" value="USJ20209.1"/>
    <property type="molecule type" value="Genomic_DNA"/>
</dbReference>
<dbReference type="Proteomes" id="UP001056730">
    <property type="component" value="Chromosome"/>
</dbReference>
<accession>A0A9Q8Y2C6</accession>
<proteinExistence type="predicted"/>
<dbReference type="RefSeq" id="WP_252175419.1">
    <property type="nucleotide sequence ID" value="NZ_CP086395.1"/>
</dbReference>
<reference evidence="1" key="1">
    <citation type="journal article" date="2022" name="Front. Microbiol.">
        <title>Feed Insects as a Reservoir of Granadaene-Producing Lactococci.</title>
        <authorList>
            <person name="Neuzil-Bunesova V."/>
            <person name="Ramirez Garcia A."/>
            <person name="Modrackova N."/>
            <person name="Makovska M."/>
            <person name="Sabolova M."/>
            <person name="Sproer C."/>
            <person name="Bunk B."/>
            <person name="Blom J."/>
            <person name="Schwab C."/>
        </authorList>
    </citation>
    <scope>NUCLEOTIDE SEQUENCE</scope>
    <source>
        <strain evidence="1">I4/6O</strain>
    </source>
</reference>
<protein>
    <submittedName>
        <fullName evidence="1">Uncharacterized protein</fullName>
    </submittedName>
</protein>
<dbReference type="KEGG" id="lfo:LMK00_10395"/>
<dbReference type="AlphaFoldDB" id="A0A9Q8Y2C6"/>
<evidence type="ECO:0000313" key="2">
    <source>
        <dbReference type="Proteomes" id="UP001056730"/>
    </source>
</evidence>